<feature type="region of interest" description="Disordered" evidence="1">
    <location>
        <begin position="1"/>
        <end position="23"/>
    </location>
</feature>
<dbReference type="eggNOG" id="KOG2029">
    <property type="taxonomic scope" value="Eukaryota"/>
</dbReference>
<keyword evidence="4" id="KW-1185">Reference proteome</keyword>
<dbReference type="PANTHER" id="PTHR46082:SF10">
    <property type="entry name" value="NB-ARC DOMAIN-CONTAINING PROTEIN"/>
    <property type="match status" value="1"/>
</dbReference>
<sequence length="1155" mass="129761">MSDSRLHADQSTDSTAGRSPTLMPKSKIDDLGFLEITPGIDPVVDIVAIHGLQGHREKTWTTDDGHLWLRDLLPVDIPNARILAYGYDADTRSRECVSTNTMYLHAKGLAQALSRARKDHPRRPIIFVAYDLGGIILKWALVICHTQSLTSDYHKLRDVLVSTHAILFFGTPHSGLESITSLEVINRFASLYMKTTDVIIKDLQSHSSELANIQDLYTTASEKISSIFFCEEYVTSNTADQRDLNIPYHSATIPGDRNATTIVLHANHHNLVRFSSKEDDNYKAVQYHIKDYVNGAPAAVQEKWITENRLRDAAKGKQASLDLPLPKSRPPVLRDYIERKVIQSLITEKLLPGSVQNQPRCILHGIGGSGKTQLATRWIRDHEARFTRVIFIDASSQAQIEADLERSIRSLGPEYSKMTWADAVAYLDGKEKGWLLFLDNADLPDLNLRPYLPNSVYGSILITTRNSECISYARDGAIPVGGLEETEAINLLHKIANISPQSNTQSIEIVRELGMLALAITRAGAYIRETRRLETYLDTFRKHRDEMLDEKPDVGDEYTSSTYTAFDLSFRILPAHTQSFLDLCAFLNHSNIPISLFEESMGTGFATYTVLDDFPPPESDQVYISKLQEILGMMWNEKKFQKIVKSASRASFIDVSTDGLSYSVHPILQMYIKHHLSDDDNRLYERTTMQLVLGAIRPSEGGNARLWQLLPHVQEIPRSAQSENLVHSLAFYTLYDALGDWKACRELLESALSQVQHRHGQKHESVLFLMEQLGRVLQDCGQSDQSEKLQQEVLALRLEIVGPRHPDTITAMGNLANTLHNLGQLDKAEKMRREVLALRLEIVGPRHPATILAMNNLAGTLHALATVLAMGNLAGSLRDLGQLEEAEKIEREVLLCGWKSLDNGHPDTILAMNNLAGTLHKLGQLDEAEKLEREVLALWLDILGPRNPNTLLAMNNLAPTLHESGQLDEAEKLEREVLALWLDVRGPRDPDTILAMDHLASTLYDRDQLEEAQMLQQTALALRLEIFGRRHPGTILAIANLANTLYQCGQLDDAEKLEQAVLALRLEMLGPRHPETLDASYNLSMTLFKNNKLEEAARLLQETMELRVEVLGADHRCTVKSKELLDTIVLQQSRHSRGRFQRILSVCCTCTERST</sequence>
<dbReference type="InParanoid" id="G4TX94"/>
<dbReference type="SMART" id="SM00028">
    <property type="entry name" value="TPR"/>
    <property type="match status" value="4"/>
</dbReference>
<protein>
    <submittedName>
        <fullName evidence="3">Related to kinesin light chain</fullName>
    </submittedName>
</protein>
<feature type="domain" description="NB-ARC" evidence="2">
    <location>
        <begin position="348"/>
        <end position="497"/>
    </location>
</feature>
<evidence type="ECO:0000256" key="1">
    <source>
        <dbReference type="SAM" id="MobiDB-lite"/>
    </source>
</evidence>
<dbReference type="AlphaFoldDB" id="G4TX94"/>
<dbReference type="Gene3D" id="3.40.50.1820">
    <property type="entry name" value="alpha/beta hydrolase"/>
    <property type="match status" value="1"/>
</dbReference>
<dbReference type="HOGENOM" id="CLU_000288_125_13_1"/>
<dbReference type="Pfam" id="PF13374">
    <property type="entry name" value="TPR_10"/>
    <property type="match status" value="2"/>
</dbReference>
<dbReference type="eggNOG" id="KOG1840">
    <property type="taxonomic scope" value="Eukaryota"/>
</dbReference>
<evidence type="ECO:0000313" key="4">
    <source>
        <dbReference type="Proteomes" id="UP000007148"/>
    </source>
</evidence>
<dbReference type="SUPFAM" id="SSF52540">
    <property type="entry name" value="P-loop containing nucleoside triphosphate hydrolases"/>
    <property type="match status" value="1"/>
</dbReference>
<evidence type="ECO:0000313" key="3">
    <source>
        <dbReference type="EMBL" id="CCA75937.1"/>
    </source>
</evidence>
<dbReference type="Pfam" id="PF13424">
    <property type="entry name" value="TPR_12"/>
    <property type="match status" value="3"/>
</dbReference>
<dbReference type="Pfam" id="PF00931">
    <property type="entry name" value="NB-ARC"/>
    <property type="match status" value="1"/>
</dbReference>
<dbReference type="Gene3D" id="1.25.40.10">
    <property type="entry name" value="Tetratricopeptide repeat domain"/>
    <property type="match status" value="3"/>
</dbReference>
<dbReference type="InterPro" id="IPR029058">
    <property type="entry name" value="AB_hydrolase_fold"/>
</dbReference>
<dbReference type="InterPro" id="IPR019734">
    <property type="entry name" value="TPR_rpt"/>
</dbReference>
<comment type="caution">
    <text evidence="3">The sequence shown here is derived from an EMBL/GenBank/DDBJ whole genome shotgun (WGS) entry which is preliminary data.</text>
</comment>
<dbReference type="SUPFAM" id="SSF53474">
    <property type="entry name" value="alpha/beta-Hydrolases"/>
    <property type="match status" value="1"/>
</dbReference>
<reference evidence="3 4" key="1">
    <citation type="journal article" date="2011" name="PLoS Pathog.">
        <title>Endophytic Life Strategies Decoded by Genome and Transcriptome Analyses of the Mutualistic Root Symbiont Piriformospora indica.</title>
        <authorList>
            <person name="Zuccaro A."/>
            <person name="Lahrmann U."/>
            <person name="Guldener U."/>
            <person name="Langen G."/>
            <person name="Pfiffi S."/>
            <person name="Biedenkopf D."/>
            <person name="Wong P."/>
            <person name="Samans B."/>
            <person name="Grimm C."/>
            <person name="Basiewicz M."/>
            <person name="Murat C."/>
            <person name="Martin F."/>
            <person name="Kogel K.H."/>
        </authorList>
    </citation>
    <scope>NUCLEOTIDE SEQUENCE [LARGE SCALE GENOMIC DNA]</scope>
    <source>
        <strain evidence="3 4">DSM 11827</strain>
    </source>
</reference>
<proteinExistence type="predicted"/>
<dbReference type="GO" id="GO:0043531">
    <property type="term" value="F:ADP binding"/>
    <property type="evidence" value="ECO:0007669"/>
    <property type="project" value="InterPro"/>
</dbReference>
<dbReference type="OMA" id="TIWAMGD"/>
<dbReference type="Gene3D" id="3.40.50.300">
    <property type="entry name" value="P-loop containing nucleotide triphosphate hydrolases"/>
    <property type="match status" value="1"/>
</dbReference>
<dbReference type="OrthoDB" id="1658288at2759"/>
<dbReference type="InterPro" id="IPR002182">
    <property type="entry name" value="NB-ARC"/>
</dbReference>
<name>G4TX94_SERID</name>
<dbReference type="PANTHER" id="PTHR46082">
    <property type="entry name" value="ATP/GTP-BINDING PROTEIN-RELATED"/>
    <property type="match status" value="1"/>
</dbReference>
<dbReference type="Proteomes" id="UP000007148">
    <property type="component" value="Unassembled WGS sequence"/>
</dbReference>
<accession>G4TX94</accession>
<dbReference type="InterPro" id="IPR027417">
    <property type="entry name" value="P-loop_NTPase"/>
</dbReference>
<dbReference type="STRING" id="1109443.G4TX94"/>
<dbReference type="InterPro" id="IPR053137">
    <property type="entry name" value="NLR-like"/>
</dbReference>
<gene>
    <name evidence="3" type="ORF">PIIN_09933</name>
</gene>
<dbReference type="EMBL" id="CAFZ01000558">
    <property type="protein sequence ID" value="CCA75937.1"/>
    <property type="molecule type" value="Genomic_DNA"/>
</dbReference>
<dbReference type="SUPFAM" id="SSF48452">
    <property type="entry name" value="TPR-like"/>
    <property type="match status" value="2"/>
</dbReference>
<evidence type="ECO:0000259" key="2">
    <source>
        <dbReference type="Pfam" id="PF00931"/>
    </source>
</evidence>
<dbReference type="InterPro" id="IPR011990">
    <property type="entry name" value="TPR-like_helical_dom_sf"/>
</dbReference>
<feature type="compositionally biased region" description="Basic and acidic residues" evidence="1">
    <location>
        <begin position="1"/>
        <end position="10"/>
    </location>
</feature>
<organism evidence="3 4">
    <name type="scientific">Serendipita indica (strain DSM 11827)</name>
    <name type="common">Root endophyte fungus</name>
    <name type="synonym">Piriformospora indica</name>
    <dbReference type="NCBI Taxonomy" id="1109443"/>
    <lineage>
        <taxon>Eukaryota</taxon>
        <taxon>Fungi</taxon>
        <taxon>Dikarya</taxon>
        <taxon>Basidiomycota</taxon>
        <taxon>Agaricomycotina</taxon>
        <taxon>Agaricomycetes</taxon>
        <taxon>Sebacinales</taxon>
        <taxon>Serendipitaceae</taxon>
        <taxon>Serendipita</taxon>
    </lineage>
</organism>